<feature type="transmembrane region" description="Helical" evidence="1">
    <location>
        <begin position="143"/>
        <end position="164"/>
    </location>
</feature>
<keyword evidence="1" id="KW-0472">Membrane</keyword>
<dbReference type="EMBL" id="JAFFPU010000020">
    <property type="protein sequence ID" value="MBM9576485.1"/>
    <property type="molecule type" value="Genomic_DNA"/>
</dbReference>
<evidence type="ECO:0000313" key="3">
    <source>
        <dbReference type="Proteomes" id="UP000724686"/>
    </source>
</evidence>
<sequence>MSSFPFLYPFFLLYLPVQYWMGSKGVFGYLIFGSLTLGIFLFWRLKNKKRESYKTVPPLFWLVYWSLIVWIEGIVYTKQALDSFLLGDFDYTAQARMMFTVIQGNFFETQYYGFHENANFLSHHLAPAILLLSPFTILFGAELGFGIGVFFFSAITLPLLYFYLRESFLTEELSLCAVLLWAGSSSFYRLGHSLHFEILVPFTFLLLLIGILKQKHWLTIGGLFLFLGVKEDLAIYLCGLSLVLIFIEKEKRKEWIFVFLVCLFHYWIFYPYLNSFVGNSAERNWKEYWGGAETNPSRTILNYIQNPESIRQYAKGLRDLSLEWGFWNWISGWIFLPFLGLYSIFRLSVHPWVREMYSYYIYPLIPFFILVLKKGAEKIQSWIEGKKRIPFFPFAREEKLLLLIGITFFFSVYRNGKDGQYPIRLFLQKEKVEELYILLEQIPKGNSVSAGFHLSPFVSFRNSVYPIRENREFKDWIVFDHGYNSPYLSSEKIRERIQKETELGKIEIAEKTKHFSLYKNRMRNSNL</sequence>
<dbReference type="RefSeq" id="WP_205278659.1">
    <property type="nucleotide sequence ID" value="NZ_JAFFPU010000020.1"/>
</dbReference>
<keyword evidence="1" id="KW-0812">Transmembrane</keyword>
<feature type="transmembrane region" description="Helical" evidence="1">
    <location>
        <begin position="20"/>
        <end position="43"/>
    </location>
</feature>
<organism evidence="2 3">
    <name type="scientific">Leptospira ainlahdjerensis</name>
    <dbReference type="NCBI Taxonomy" id="2810033"/>
    <lineage>
        <taxon>Bacteria</taxon>
        <taxon>Pseudomonadati</taxon>
        <taxon>Spirochaetota</taxon>
        <taxon>Spirochaetia</taxon>
        <taxon>Leptospirales</taxon>
        <taxon>Leptospiraceae</taxon>
        <taxon>Leptospira</taxon>
    </lineage>
</organism>
<dbReference type="Proteomes" id="UP000724686">
    <property type="component" value="Unassembled WGS sequence"/>
</dbReference>
<protein>
    <submittedName>
        <fullName evidence="2">DUF2079 domain-containing protein</fullName>
    </submittedName>
</protein>
<evidence type="ECO:0000313" key="2">
    <source>
        <dbReference type="EMBL" id="MBM9576485.1"/>
    </source>
</evidence>
<keyword evidence="3" id="KW-1185">Reference proteome</keyword>
<dbReference type="InterPro" id="IPR018650">
    <property type="entry name" value="STSV1_Orf64"/>
</dbReference>
<proteinExistence type="predicted"/>
<name>A0ABS2UC31_9LEPT</name>
<dbReference type="Pfam" id="PF09852">
    <property type="entry name" value="DUF2079"/>
    <property type="match status" value="1"/>
</dbReference>
<reference evidence="2 3" key="1">
    <citation type="submission" date="2021-02" db="EMBL/GenBank/DDBJ databases">
        <title>Leptospira ainlahdjerensis sp. nov., Leptospira ainazelensis sp. nov., Leptospira abararensis sp. nov. and Leptospira chreensis sp. nov., four new species isolated from water sources in Algeria.</title>
        <authorList>
            <person name="Amara Korba A."/>
            <person name="Kainiu M."/>
            <person name="Vincent A.T."/>
            <person name="Mariet J.-F."/>
            <person name="Veyrier F.J."/>
            <person name="Goarant C."/>
            <person name="Picardeau M."/>
        </authorList>
    </citation>
    <scope>NUCLEOTIDE SEQUENCE [LARGE SCALE GENOMIC DNA]</scope>
    <source>
        <strain evidence="2 3">201903070</strain>
    </source>
</reference>
<feature type="transmembrane region" description="Helical" evidence="1">
    <location>
        <begin position="254"/>
        <end position="273"/>
    </location>
</feature>
<accession>A0ABS2UC31</accession>
<feature type="transmembrane region" description="Helical" evidence="1">
    <location>
        <begin position="224"/>
        <end position="247"/>
    </location>
</feature>
<feature type="transmembrane region" description="Helical" evidence="1">
    <location>
        <begin position="357"/>
        <end position="376"/>
    </location>
</feature>
<feature type="transmembrane region" description="Helical" evidence="1">
    <location>
        <begin position="194"/>
        <end position="212"/>
    </location>
</feature>
<feature type="transmembrane region" description="Helical" evidence="1">
    <location>
        <begin position="55"/>
        <end position="76"/>
    </location>
</feature>
<feature type="transmembrane region" description="Helical" evidence="1">
    <location>
        <begin position="326"/>
        <end position="345"/>
    </location>
</feature>
<gene>
    <name evidence="2" type="ORF">JWG45_04880</name>
</gene>
<evidence type="ECO:0000256" key="1">
    <source>
        <dbReference type="SAM" id="Phobius"/>
    </source>
</evidence>
<comment type="caution">
    <text evidence="2">The sequence shown here is derived from an EMBL/GenBank/DDBJ whole genome shotgun (WGS) entry which is preliminary data.</text>
</comment>
<keyword evidence="1" id="KW-1133">Transmembrane helix</keyword>